<comment type="caution">
    <text evidence="3">The sequence shown here is derived from an EMBL/GenBank/DDBJ whole genome shotgun (WGS) entry which is preliminary data.</text>
</comment>
<dbReference type="PANTHER" id="PTHR43252:SF6">
    <property type="entry name" value="NEGATIVE TRANSCRIPTION REGULATOR PADR"/>
    <property type="match status" value="1"/>
</dbReference>
<evidence type="ECO:0000313" key="4">
    <source>
        <dbReference type="Proteomes" id="UP000276103"/>
    </source>
</evidence>
<dbReference type="InterPro" id="IPR036388">
    <property type="entry name" value="WH-like_DNA-bd_sf"/>
</dbReference>
<proteinExistence type="predicted"/>
<name>A0A3S1AE80_ANAVA</name>
<dbReference type="InterPro" id="IPR036390">
    <property type="entry name" value="WH_DNA-bd_sf"/>
</dbReference>
<dbReference type="Pfam" id="PF03551">
    <property type="entry name" value="PadR"/>
    <property type="match status" value="1"/>
</dbReference>
<dbReference type="InterPro" id="IPR005149">
    <property type="entry name" value="Tscrpt_reg_PadR_N"/>
</dbReference>
<dbReference type="OrthoDB" id="9814826at2"/>
<sequence>MSRENKSKYAILGILSFGPLSGYDIKKKIELSTSNFWSESYGQIYPILKRFVSEGLATQSIQAQVGKPDRHVYQLTEKGIEELQRWLTEPIEPQVDRIEILLKLFFGRQMSLADNIRHVEQFRELQQQLLEKYVGITEDVKAKGTENPNLPYWLITASYKLYVTQALISWCDETLVKLNQMSQKKC</sequence>
<evidence type="ECO:0000259" key="1">
    <source>
        <dbReference type="Pfam" id="PF03551"/>
    </source>
</evidence>
<feature type="domain" description="Transcription regulator PadR C-terminal" evidence="2">
    <location>
        <begin position="97"/>
        <end position="178"/>
    </location>
</feature>
<dbReference type="AlphaFoldDB" id="A0A3S1AE80"/>
<dbReference type="Gene3D" id="1.10.10.10">
    <property type="entry name" value="Winged helix-like DNA-binding domain superfamily/Winged helix DNA-binding domain"/>
    <property type="match status" value="1"/>
</dbReference>
<accession>A0A3S1AE80</accession>
<gene>
    <name evidence="3" type="ORF">DSM107003_08750</name>
</gene>
<feature type="domain" description="Transcription regulator PadR N-terminal" evidence="1">
    <location>
        <begin position="11"/>
        <end position="84"/>
    </location>
</feature>
<reference evidence="3 4" key="1">
    <citation type="journal article" date="2019" name="Genome Biol. Evol.">
        <title>Day and night: Metabolic profiles and evolutionary relationships of six axenic non-marine cyanobacteria.</title>
        <authorList>
            <person name="Will S.E."/>
            <person name="Henke P."/>
            <person name="Boedeker C."/>
            <person name="Huang S."/>
            <person name="Brinkmann H."/>
            <person name="Rohde M."/>
            <person name="Jarek M."/>
            <person name="Friedl T."/>
            <person name="Seufert S."/>
            <person name="Schumacher M."/>
            <person name="Overmann J."/>
            <person name="Neumann-Schaal M."/>
            <person name="Petersen J."/>
        </authorList>
    </citation>
    <scope>NUCLEOTIDE SEQUENCE [LARGE SCALE GENOMIC DNA]</scope>
    <source>
        <strain evidence="3 4">SAG 1403-4b</strain>
    </source>
</reference>
<organism evidence="3 4">
    <name type="scientific">Trichormus variabilis SAG 1403-4b</name>
    <dbReference type="NCBI Taxonomy" id="447716"/>
    <lineage>
        <taxon>Bacteria</taxon>
        <taxon>Bacillati</taxon>
        <taxon>Cyanobacteriota</taxon>
        <taxon>Cyanophyceae</taxon>
        <taxon>Nostocales</taxon>
        <taxon>Nostocaceae</taxon>
        <taxon>Trichormus</taxon>
    </lineage>
</organism>
<dbReference type="PANTHER" id="PTHR43252">
    <property type="entry name" value="TRANSCRIPTIONAL REGULATOR YQJI"/>
    <property type="match status" value="1"/>
</dbReference>
<protein>
    <recommendedName>
        <fullName evidence="5">PadR family transcriptional regulator</fullName>
    </recommendedName>
</protein>
<evidence type="ECO:0008006" key="5">
    <source>
        <dbReference type="Google" id="ProtNLM"/>
    </source>
</evidence>
<evidence type="ECO:0000313" key="3">
    <source>
        <dbReference type="EMBL" id="RUS98856.1"/>
    </source>
</evidence>
<dbReference type="EMBL" id="RSCM01000002">
    <property type="protein sequence ID" value="RUS98856.1"/>
    <property type="molecule type" value="Genomic_DNA"/>
</dbReference>
<keyword evidence="4" id="KW-1185">Reference proteome</keyword>
<dbReference type="Gene3D" id="6.10.140.190">
    <property type="match status" value="1"/>
</dbReference>
<dbReference type="SUPFAM" id="SSF46785">
    <property type="entry name" value="Winged helix' DNA-binding domain"/>
    <property type="match status" value="1"/>
</dbReference>
<dbReference type="Pfam" id="PF10400">
    <property type="entry name" value="Vir_act_alpha_C"/>
    <property type="match status" value="1"/>
</dbReference>
<evidence type="ECO:0000259" key="2">
    <source>
        <dbReference type="Pfam" id="PF10400"/>
    </source>
</evidence>
<dbReference type="InterPro" id="IPR018309">
    <property type="entry name" value="Tscrpt_reg_PadR_C"/>
</dbReference>
<dbReference type="RefSeq" id="WP_127052446.1">
    <property type="nucleotide sequence ID" value="NZ_RSCM01000002.1"/>
</dbReference>
<dbReference type="Proteomes" id="UP000276103">
    <property type="component" value="Unassembled WGS sequence"/>
</dbReference>